<dbReference type="OrthoDB" id="1954576at2"/>
<dbReference type="RefSeq" id="WP_012158215.1">
    <property type="nucleotide sequence ID" value="NC_009922.1"/>
</dbReference>
<sequence>MRVNQEVNPIRKIFCMCLLLVMILTGCSRRIKPIKVTTTDFNIQEAEIIMKRAWQPVHDMTSSDYETRPNIKISSKEEFFNLYDFSFMDQSYMCDMIYENIATFKYDKEENDSKEIKDNEGYVVFTEGKYIPTIHDKGVFIKRAYLRESRYSKEHSYFDRVELVVDESRNEKISGYASGFSRKNIFIQNEEGEWILHSIEGHISTSWTRE</sequence>
<accession>A8ML83</accession>
<reference evidence="2" key="1">
    <citation type="submission" date="2007-10" db="EMBL/GenBank/DDBJ databases">
        <title>Complete genome of Alkaliphilus oremlandii OhILAs.</title>
        <authorList>
            <person name="Copeland A."/>
            <person name="Lucas S."/>
            <person name="Lapidus A."/>
            <person name="Barry K."/>
            <person name="Detter J.C."/>
            <person name="Glavina del Rio T."/>
            <person name="Hammon N."/>
            <person name="Israni S."/>
            <person name="Dalin E."/>
            <person name="Tice H."/>
            <person name="Pitluck S."/>
            <person name="Chain P."/>
            <person name="Malfatti S."/>
            <person name="Shin M."/>
            <person name="Vergez L."/>
            <person name="Schmutz J."/>
            <person name="Larimer F."/>
            <person name="Land M."/>
            <person name="Hauser L."/>
            <person name="Kyrpides N."/>
            <person name="Mikhailova N."/>
            <person name="Stolz J.F."/>
            <person name="Dawson A."/>
            <person name="Fisher E."/>
            <person name="Crable B."/>
            <person name="Perera E."/>
            <person name="Lisak J."/>
            <person name="Ranganathan M."/>
            <person name="Basu P."/>
            <person name="Richardson P."/>
        </authorList>
    </citation>
    <scope>NUCLEOTIDE SEQUENCE [LARGE SCALE GENOMIC DNA]</scope>
    <source>
        <strain evidence="2">OhILAs</strain>
    </source>
</reference>
<evidence type="ECO:0000313" key="1">
    <source>
        <dbReference type="EMBL" id="ABW17900.1"/>
    </source>
</evidence>
<name>A8ML83_ALKOO</name>
<proteinExistence type="predicted"/>
<dbReference type="PROSITE" id="PS51257">
    <property type="entry name" value="PROKAR_LIPOPROTEIN"/>
    <property type="match status" value="1"/>
</dbReference>
<organism evidence="1 2">
    <name type="scientific">Alkaliphilus oremlandii (strain OhILAs)</name>
    <name type="common">Clostridium oremlandii (strain OhILAs)</name>
    <dbReference type="NCBI Taxonomy" id="350688"/>
    <lineage>
        <taxon>Bacteria</taxon>
        <taxon>Bacillati</taxon>
        <taxon>Bacillota</taxon>
        <taxon>Clostridia</taxon>
        <taxon>Peptostreptococcales</taxon>
        <taxon>Natronincolaceae</taxon>
        <taxon>Alkaliphilus</taxon>
    </lineage>
</organism>
<dbReference type="STRING" id="350688.Clos_0338"/>
<evidence type="ECO:0008006" key="3">
    <source>
        <dbReference type="Google" id="ProtNLM"/>
    </source>
</evidence>
<keyword evidence="2" id="KW-1185">Reference proteome</keyword>
<gene>
    <name evidence="1" type="ordered locus">Clos_0338</name>
</gene>
<dbReference type="HOGENOM" id="CLU_1307983_0_0_9"/>
<dbReference type="EMBL" id="CP000853">
    <property type="protein sequence ID" value="ABW17900.1"/>
    <property type="molecule type" value="Genomic_DNA"/>
</dbReference>
<dbReference type="KEGG" id="aoe:Clos_0338"/>
<dbReference type="Proteomes" id="UP000000269">
    <property type="component" value="Chromosome"/>
</dbReference>
<protein>
    <recommendedName>
        <fullName evidence="3">Lipoprotein</fullName>
    </recommendedName>
</protein>
<evidence type="ECO:0000313" key="2">
    <source>
        <dbReference type="Proteomes" id="UP000000269"/>
    </source>
</evidence>
<dbReference type="AlphaFoldDB" id="A8ML83"/>